<gene>
    <name evidence="2" type="ORF">FE394_13195</name>
</gene>
<sequence length="178" mass="20002">MEVIIRSTEPEDAECYKKIYSHPDVYPNTLQLPCPSLDIWRERLQLNKAQGDIDFVAELNGKVVGVLGLFTHANPRRKHSVGIGIGVDSFHSGKGVGSKLMEFSIDYAFNWLGCIRIELEVFSDNEKAIALYKKFGFETEDIRRMEALRNGQYCDIMGMALINHRFHANDTGCSAGDG</sequence>
<keyword evidence="3" id="KW-1185">Reference proteome</keyword>
<dbReference type="EMBL" id="VCDP01000051">
    <property type="protein sequence ID" value="MDX8000134.1"/>
    <property type="molecule type" value="Genomic_DNA"/>
</dbReference>
<evidence type="ECO:0000313" key="3">
    <source>
        <dbReference type="Proteomes" id="UP001271640"/>
    </source>
</evidence>
<feature type="domain" description="N-acetyltransferase" evidence="1">
    <location>
        <begin position="3"/>
        <end position="162"/>
    </location>
</feature>
<reference evidence="3" key="1">
    <citation type="journal article" date="2024" name="Toxins">
        <title>Genome Sequence Analysis of Native Xenorhabdus Strains Isolated from Entomopathogenic Nematodes in Argentina.</title>
        <authorList>
            <person name="Palma L."/>
            <person name="Frizzo L."/>
            <person name="Kaiser S."/>
            <person name="Berry C."/>
            <person name="Caballero P."/>
            <person name="Bode H.B."/>
            <person name="Del Valle E.E."/>
        </authorList>
    </citation>
    <scope>NUCLEOTIDE SEQUENCE [LARGE SCALE GENOMIC DNA]</scope>
    <source>
        <strain evidence="3">Reich</strain>
    </source>
</reference>
<accession>A0ABU4SNA1</accession>
<dbReference type="PANTHER" id="PTHR43415">
    <property type="entry name" value="SPERMIDINE N(1)-ACETYLTRANSFERASE"/>
    <property type="match status" value="1"/>
</dbReference>
<dbReference type="InterPro" id="IPR016181">
    <property type="entry name" value="Acyl_CoA_acyltransferase"/>
</dbReference>
<name>A0ABU4SNA1_9GAMM</name>
<evidence type="ECO:0000259" key="1">
    <source>
        <dbReference type="PROSITE" id="PS51186"/>
    </source>
</evidence>
<dbReference type="Gene3D" id="3.40.630.30">
    <property type="match status" value="1"/>
</dbReference>
<comment type="caution">
    <text evidence="2">The sequence shown here is derived from an EMBL/GenBank/DDBJ whole genome shotgun (WGS) entry which is preliminary data.</text>
</comment>
<dbReference type="Proteomes" id="UP001271640">
    <property type="component" value="Unassembled WGS sequence"/>
</dbReference>
<dbReference type="RefSeq" id="WP_319926842.1">
    <property type="nucleotide sequence ID" value="NZ_VCDP01000051.1"/>
</dbReference>
<dbReference type="CDD" id="cd04301">
    <property type="entry name" value="NAT_SF"/>
    <property type="match status" value="1"/>
</dbReference>
<dbReference type="PROSITE" id="PS51186">
    <property type="entry name" value="GNAT"/>
    <property type="match status" value="1"/>
</dbReference>
<dbReference type="InterPro" id="IPR000182">
    <property type="entry name" value="GNAT_dom"/>
</dbReference>
<evidence type="ECO:0000313" key="2">
    <source>
        <dbReference type="EMBL" id="MDX8000134.1"/>
    </source>
</evidence>
<dbReference type="Pfam" id="PF00583">
    <property type="entry name" value="Acetyltransf_1"/>
    <property type="match status" value="1"/>
</dbReference>
<proteinExistence type="predicted"/>
<protein>
    <submittedName>
        <fullName evidence="2">GNAT family N-acetyltransferase</fullName>
    </submittedName>
</protein>
<dbReference type="PANTHER" id="PTHR43415:SF3">
    <property type="entry name" value="GNAT-FAMILY ACETYLTRANSFERASE"/>
    <property type="match status" value="1"/>
</dbReference>
<dbReference type="SUPFAM" id="SSF55729">
    <property type="entry name" value="Acyl-CoA N-acyltransferases (Nat)"/>
    <property type="match status" value="1"/>
</dbReference>
<organism evidence="2 3">
    <name type="scientific">Xenorhabdus littoralis</name>
    <dbReference type="NCBI Taxonomy" id="2582835"/>
    <lineage>
        <taxon>Bacteria</taxon>
        <taxon>Pseudomonadati</taxon>
        <taxon>Pseudomonadota</taxon>
        <taxon>Gammaproteobacteria</taxon>
        <taxon>Enterobacterales</taxon>
        <taxon>Morganellaceae</taxon>
        <taxon>Xenorhabdus</taxon>
    </lineage>
</organism>